<keyword evidence="1" id="KW-1133">Transmembrane helix</keyword>
<dbReference type="AlphaFoldDB" id="N1PC83"/>
<evidence type="ECO:0000313" key="2">
    <source>
        <dbReference type="EMBL" id="EME40043.1"/>
    </source>
</evidence>
<evidence type="ECO:0000256" key="1">
    <source>
        <dbReference type="SAM" id="Phobius"/>
    </source>
</evidence>
<proteinExistence type="predicted"/>
<reference evidence="2 3" key="2">
    <citation type="journal article" date="2012" name="PLoS Pathog.">
        <title>Diverse lifestyles and strategies of plant pathogenesis encoded in the genomes of eighteen Dothideomycetes fungi.</title>
        <authorList>
            <person name="Ohm R.A."/>
            <person name="Feau N."/>
            <person name="Henrissat B."/>
            <person name="Schoch C.L."/>
            <person name="Horwitz B.A."/>
            <person name="Barry K.W."/>
            <person name="Condon B.J."/>
            <person name="Copeland A.C."/>
            <person name="Dhillon B."/>
            <person name="Glaser F."/>
            <person name="Hesse C.N."/>
            <person name="Kosti I."/>
            <person name="LaButti K."/>
            <person name="Lindquist E.A."/>
            <person name="Lucas S."/>
            <person name="Salamov A.A."/>
            <person name="Bradshaw R.E."/>
            <person name="Ciuffetti L."/>
            <person name="Hamelin R.C."/>
            <person name="Kema G.H.J."/>
            <person name="Lawrence C."/>
            <person name="Scott J.A."/>
            <person name="Spatafora J.W."/>
            <person name="Turgeon B.G."/>
            <person name="de Wit P.J.G.M."/>
            <person name="Zhong S."/>
            <person name="Goodwin S.B."/>
            <person name="Grigoriev I.V."/>
        </authorList>
    </citation>
    <scope>NUCLEOTIDE SEQUENCE [LARGE SCALE GENOMIC DNA]</scope>
    <source>
        <strain evidence="3">NZE10 / CBS 128990</strain>
    </source>
</reference>
<dbReference type="HOGENOM" id="CLU_1073722_0_0_1"/>
<gene>
    <name evidence="2" type="ORF">DOTSEDRAFT_38055</name>
</gene>
<reference evidence="3" key="1">
    <citation type="journal article" date="2012" name="PLoS Genet.">
        <title>The genomes of the fungal plant pathogens Cladosporium fulvum and Dothistroma septosporum reveal adaptation to different hosts and lifestyles but also signatures of common ancestry.</title>
        <authorList>
            <person name="de Wit P.J.G.M."/>
            <person name="van der Burgt A."/>
            <person name="Oekmen B."/>
            <person name="Stergiopoulos I."/>
            <person name="Abd-Elsalam K.A."/>
            <person name="Aerts A.L."/>
            <person name="Bahkali A.H."/>
            <person name="Beenen H.G."/>
            <person name="Chettri P."/>
            <person name="Cox M.P."/>
            <person name="Datema E."/>
            <person name="de Vries R.P."/>
            <person name="Dhillon B."/>
            <person name="Ganley A.R."/>
            <person name="Griffiths S.A."/>
            <person name="Guo Y."/>
            <person name="Hamelin R.C."/>
            <person name="Henrissat B."/>
            <person name="Kabir M.S."/>
            <person name="Jashni M.K."/>
            <person name="Kema G."/>
            <person name="Klaubauf S."/>
            <person name="Lapidus A."/>
            <person name="Levasseur A."/>
            <person name="Lindquist E."/>
            <person name="Mehrabi R."/>
            <person name="Ohm R.A."/>
            <person name="Owen T.J."/>
            <person name="Salamov A."/>
            <person name="Schwelm A."/>
            <person name="Schijlen E."/>
            <person name="Sun H."/>
            <person name="van den Burg H.A."/>
            <person name="van Ham R.C.H.J."/>
            <person name="Zhang S."/>
            <person name="Goodwin S.B."/>
            <person name="Grigoriev I.V."/>
            <person name="Collemare J."/>
            <person name="Bradshaw R.E."/>
        </authorList>
    </citation>
    <scope>NUCLEOTIDE SEQUENCE [LARGE SCALE GENOMIC DNA]</scope>
    <source>
        <strain evidence="3">NZE10 / CBS 128990</strain>
    </source>
</reference>
<name>N1PC83_DOTSN</name>
<protein>
    <submittedName>
        <fullName evidence="2">Uncharacterized protein</fullName>
    </submittedName>
</protein>
<dbReference type="EMBL" id="KB446544">
    <property type="protein sequence ID" value="EME40043.1"/>
    <property type="molecule type" value="Genomic_DNA"/>
</dbReference>
<dbReference type="Proteomes" id="UP000016933">
    <property type="component" value="Unassembled WGS sequence"/>
</dbReference>
<keyword evidence="1" id="KW-0812">Transmembrane</keyword>
<feature type="transmembrane region" description="Helical" evidence="1">
    <location>
        <begin position="20"/>
        <end position="38"/>
    </location>
</feature>
<accession>N1PC83</accession>
<sequence length="259" mass="28762">MTVYVLLHQDQVGYALDWRVLATVVLCLCPWIVAYPGVTRPVDRLSTRDPFLVILQHPPNVLLTGPMKTCHFFDLVYAHMCQSPPKVIQRWLALRDQRQRKRQQVTACQDSASQPGGIRVLTIRRPRLLSGGSSYYMQVAQRLLTSTLSPIDILASTGIGWTSTRLDLPPQVPDFIEERLSLPYSASLCNIHLGAAALSNLTLRPAYFPDTAYLQIEGIFLDSVHSLTCPTTPASIPVTSRKFDPCPTTNAPASIHSRG</sequence>
<keyword evidence="3" id="KW-1185">Reference proteome</keyword>
<organism evidence="2 3">
    <name type="scientific">Dothistroma septosporum (strain NZE10 / CBS 128990)</name>
    <name type="common">Red band needle blight fungus</name>
    <name type="synonym">Mycosphaerella pini</name>
    <dbReference type="NCBI Taxonomy" id="675120"/>
    <lineage>
        <taxon>Eukaryota</taxon>
        <taxon>Fungi</taxon>
        <taxon>Dikarya</taxon>
        <taxon>Ascomycota</taxon>
        <taxon>Pezizomycotina</taxon>
        <taxon>Dothideomycetes</taxon>
        <taxon>Dothideomycetidae</taxon>
        <taxon>Mycosphaerellales</taxon>
        <taxon>Mycosphaerellaceae</taxon>
        <taxon>Dothistroma</taxon>
    </lineage>
</organism>
<evidence type="ECO:0000313" key="3">
    <source>
        <dbReference type="Proteomes" id="UP000016933"/>
    </source>
</evidence>
<keyword evidence="1" id="KW-0472">Membrane</keyword>